<feature type="compositionally biased region" description="Basic and acidic residues" evidence="1">
    <location>
        <begin position="51"/>
        <end position="64"/>
    </location>
</feature>
<keyword evidence="3" id="KW-1185">Reference proteome</keyword>
<organism evidence="2 3">
    <name type="scientific">Lithospermum erythrorhizon</name>
    <name type="common">Purple gromwell</name>
    <name type="synonym">Lithospermum officinale var. erythrorhizon</name>
    <dbReference type="NCBI Taxonomy" id="34254"/>
    <lineage>
        <taxon>Eukaryota</taxon>
        <taxon>Viridiplantae</taxon>
        <taxon>Streptophyta</taxon>
        <taxon>Embryophyta</taxon>
        <taxon>Tracheophyta</taxon>
        <taxon>Spermatophyta</taxon>
        <taxon>Magnoliopsida</taxon>
        <taxon>eudicotyledons</taxon>
        <taxon>Gunneridae</taxon>
        <taxon>Pentapetalae</taxon>
        <taxon>asterids</taxon>
        <taxon>lamiids</taxon>
        <taxon>Boraginales</taxon>
        <taxon>Boraginaceae</taxon>
        <taxon>Boraginoideae</taxon>
        <taxon>Lithospermeae</taxon>
        <taxon>Lithospermum</taxon>
    </lineage>
</organism>
<protein>
    <submittedName>
        <fullName evidence="2">Uncharacterized protein</fullName>
    </submittedName>
</protein>
<sequence length="74" mass="7910">MASGDLPHPPPPHEEGEIHPLATGEEKKTLAKTLDYALNPPPPTATMASDDLPHPPPLHEEGEIHPLATGEELK</sequence>
<feature type="region of interest" description="Disordered" evidence="1">
    <location>
        <begin position="34"/>
        <end position="74"/>
    </location>
</feature>
<dbReference type="AlphaFoldDB" id="A0AAV3NKY2"/>
<feature type="region of interest" description="Disordered" evidence="1">
    <location>
        <begin position="1"/>
        <end position="21"/>
    </location>
</feature>
<evidence type="ECO:0000313" key="2">
    <source>
        <dbReference type="EMBL" id="GAA0138423.1"/>
    </source>
</evidence>
<feature type="compositionally biased region" description="Basic and acidic residues" evidence="1">
    <location>
        <begin position="11"/>
        <end position="21"/>
    </location>
</feature>
<dbReference type="Proteomes" id="UP001454036">
    <property type="component" value="Unassembled WGS sequence"/>
</dbReference>
<evidence type="ECO:0000256" key="1">
    <source>
        <dbReference type="SAM" id="MobiDB-lite"/>
    </source>
</evidence>
<name>A0AAV3NKY2_LITER</name>
<gene>
    <name evidence="2" type="ORF">LIER_34930</name>
</gene>
<comment type="caution">
    <text evidence="2">The sequence shown here is derived from an EMBL/GenBank/DDBJ whole genome shotgun (WGS) entry which is preliminary data.</text>
</comment>
<reference evidence="2 3" key="1">
    <citation type="submission" date="2024-01" db="EMBL/GenBank/DDBJ databases">
        <title>The complete chloroplast genome sequence of Lithospermum erythrorhizon: insights into the phylogenetic relationship among Boraginaceae species and the maternal lineages of purple gromwells.</title>
        <authorList>
            <person name="Okada T."/>
            <person name="Watanabe K."/>
        </authorList>
    </citation>
    <scope>NUCLEOTIDE SEQUENCE [LARGE SCALE GENOMIC DNA]</scope>
</reference>
<dbReference type="EMBL" id="BAABME010014938">
    <property type="protein sequence ID" value="GAA0138423.1"/>
    <property type="molecule type" value="Genomic_DNA"/>
</dbReference>
<evidence type="ECO:0000313" key="3">
    <source>
        <dbReference type="Proteomes" id="UP001454036"/>
    </source>
</evidence>
<proteinExistence type="predicted"/>
<accession>A0AAV3NKY2</accession>